<dbReference type="InterPro" id="IPR001487">
    <property type="entry name" value="Bromodomain"/>
</dbReference>
<dbReference type="InterPro" id="IPR019787">
    <property type="entry name" value="Znf_PHD-finger"/>
</dbReference>
<dbReference type="Proteomes" id="UP001162060">
    <property type="component" value="Unassembled WGS sequence"/>
</dbReference>
<feature type="domain" description="Bromo" evidence="12">
    <location>
        <begin position="3343"/>
        <end position="3414"/>
    </location>
</feature>
<dbReference type="SUPFAM" id="SSF47370">
    <property type="entry name" value="Bromodomain"/>
    <property type="match status" value="2"/>
</dbReference>
<proteinExistence type="predicted"/>
<organism evidence="15 16">
    <name type="scientific">Peronospora matthiolae</name>
    <dbReference type="NCBI Taxonomy" id="2874970"/>
    <lineage>
        <taxon>Eukaryota</taxon>
        <taxon>Sar</taxon>
        <taxon>Stramenopiles</taxon>
        <taxon>Oomycota</taxon>
        <taxon>Peronosporomycetes</taxon>
        <taxon>Peronosporales</taxon>
        <taxon>Peronosporaceae</taxon>
        <taxon>Peronospora</taxon>
    </lineage>
</organism>
<feature type="compositionally biased region" description="Low complexity" evidence="11">
    <location>
        <begin position="8"/>
        <end position="21"/>
    </location>
</feature>
<dbReference type="Gene3D" id="3.30.40.10">
    <property type="entry name" value="Zinc/RING finger domain, C3HC4 (zinc finger)"/>
    <property type="match status" value="2"/>
</dbReference>
<evidence type="ECO:0000256" key="10">
    <source>
        <dbReference type="PROSITE-ProRule" id="PRU00146"/>
    </source>
</evidence>
<dbReference type="GO" id="GO:0003677">
    <property type="term" value="F:DNA binding"/>
    <property type="evidence" value="ECO:0007669"/>
    <property type="project" value="UniProtKB-KW"/>
</dbReference>
<feature type="compositionally biased region" description="Polar residues" evidence="11">
    <location>
        <begin position="3146"/>
        <end position="3159"/>
    </location>
</feature>
<feature type="compositionally biased region" description="Low complexity" evidence="11">
    <location>
        <begin position="2624"/>
        <end position="2646"/>
    </location>
</feature>
<dbReference type="PROSITE" id="PS50016">
    <property type="entry name" value="ZF_PHD_2"/>
    <property type="match status" value="2"/>
</dbReference>
<dbReference type="GO" id="GO:0008270">
    <property type="term" value="F:zinc ion binding"/>
    <property type="evidence" value="ECO:0007669"/>
    <property type="project" value="UniProtKB-KW"/>
</dbReference>
<dbReference type="Pfam" id="PF00439">
    <property type="entry name" value="Bromodomain"/>
    <property type="match status" value="2"/>
</dbReference>
<feature type="region of interest" description="Disordered" evidence="11">
    <location>
        <begin position="2882"/>
        <end position="2909"/>
    </location>
</feature>
<gene>
    <name evidence="15" type="ORF">PM001_LOCUS9567</name>
</gene>
<evidence type="ECO:0000256" key="3">
    <source>
        <dbReference type="ARBA" id="ARBA00022723"/>
    </source>
</evidence>
<dbReference type="GO" id="GO:0006338">
    <property type="term" value="P:chromatin remodeling"/>
    <property type="evidence" value="ECO:0007669"/>
    <property type="project" value="InterPro"/>
</dbReference>
<evidence type="ECO:0000256" key="11">
    <source>
        <dbReference type="SAM" id="MobiDB-lite"/>
    </source>
</evidence>
<dbReference type="GO" id="GO:0008623">
    <property type="term" value="C:CHRAC"/>
    <property type="evidence" value="ECO:0007669"/>
    <property type="project" value="TreeGrafter"/>
</dbReference>
<keyword evidence="2" id="KW-0808">Transferase</keyword>
<feature type="compositionally biased region" description="Acidic residues" evidence="11">
    <location>
        <begin position="54"/>
        <end position="65"/>
    </location>
</feature>
<dbReference type="GO" id="GO:0031445">
    <property type="term" value="P:regulation of heterochromatin formation"/>
    <property type="evidence" value="ECO:0007669"/>
    <property type="project" value="TreeGrafter"/>
</dbReference>
<keyword evidence="4 10" id="KW-0863">Zinc-finger</keyword>
<dbReference type="PROSITE" id="PS51543">
    <property type="entry name" value="FYRC"/>
    <property type="match status" value="1"/>
</dbReference>
<dbReference type="GO" id="GO:0045740">
    <property type="term" value="P:positive regulation of DNA replication"/>
    <property type="evidence" value="ECO:0007669"/>
    <property type="project" value="TreeGrafter"/>
</dbReference>
<dbReference type="InterPro" id="IPR011011">
    <property type="entry name" value="Znf_FYVE_PHD"/>
</dbReference>
<evidence type="ECO:0000256" key="7">
    <source>
        <dbReference type="ARBA" id="ARBA00023125"/>
    </source>
</evidence>
<comment type="subcellular location">
    <subcellularLocation>
        <location evidence="1">Nucleus</location>
    </subcellularLocation>
</comment>
<feature type="region of interest" description="Disordered" evidence="11">
    <location>
        <begin position="2599"/>
        <end position="2646"/>
    </location>
</feature>
<dbReference type="InterPro" id="IPR013083">
    <property type="entry name" value="Znf_RING/FYVE/PHD"/>
</dbReference>
<dbReference type="Gene3D" id="1.20.920.10">
    <property type="entry name" value="Bromodomain-like"/>
    <property type="match status" value="2"/>
</dbReference>
<dbReference type="GO" id="GO:0016740">
    <property type="term" value="F:transferase activity"/>
    <property type="evidence" value="ECO:0007669"/>
    <property type="project" value="UniProtKB-KW"/>
</dbReference>
<dbReference type="InterPro" id="IPR003888">
    <property type="entry name" value="FYrich_N"/>
</dbReference>
<protein>
    <submittedName>
        <fullName evidence="15">Uncharacterized protein</fullName>
    </submittedName>
</protein>
<feature type="compositionally biased region" description="Polar residues" evidence="11">
    <location>
        <begin position="29"/>
        <end position="39"/>
    </location>
</feature>
<feature type="domain" description="PDZ" evidence="14">
    <location>
        <begin position="2441"/>
        <end position="2526"/>
    </location>
</feature>
<dbReference type="InterPro" id="IPR001965">
    <property type="entry name" value="Znf_PHD"/>
</dbReference>
<dbReference type="PROSITE" id="PS51542">
    <property type="entry name" value="FYRN"/>
    <property type="match status" value="1"/>
</dbReference>
<feature type="region of interest" description="Disordered" evidence="11">
    <location>
        <begin position="2822"/>
        <end position="2870"/>
    </location>
</feature>
<feature type="compositionally biased region" description="Polar residues" evidence="11">
    <location>
        <begin position="2841"/>
        <end position="2853"/>
    </location>
</feature>
<feature type="compositionally biased region" description="Polar residues" evidence="11">
    <location>
        <begin position="2606"/>
        <end position="2619"/>
    </location>
</feature>
<dbReference type="CDD" id="cd15543">
    <property type="entry name" value="PHD_RSF1"/>
    <property type="match status" value="2"/>
</dbReference>
<dbReference type="InterPro" id="IPR047171">
    <property type="entry name" value="BAZ1A"/>
</dbReference>
<dbReference type="CDD" id="cd04369">
    <property type="entry name" value="Bromodomain"/>
    <property type="match status" value="2"/>
</dbReference>
<dbReference type="GO" id="GO:0006355">
    <property type="term" value="P:regulation of DNA-templated transcription"/>
    <property type="evidence" value="ECO:0007669"/>
    <property type="project" value="TreeGrafter"/>
</dbReference>
<dbReference type="PANTHER" id="PTHR46510">
    <property type="entry name" value="BROMODOMAIN ADJACENT TO ZINC FINGER DOMAIN PROTEIN 1A"/>
    <property type="match status" value="1"/>
</dbReference>
<dbReference type="PANTHER" id="PTHR46510:SF1">
    <property type="entry name" value="BROMODOMAIN ADJACENT TO ZINC FINGER DOMAIN PROTEIN 1A"/>
    <property type="match status" value="1"/>
</dbReference>
<dbReference type="EMBL" id="CAKLBY020000074">
    <property type="protein sequence ID" value="CAK7924417.1"/>
    <property type="molecule type" value="Genomic_DNA"/>
</dbReference>
<evidence type="ECO:0000256" key="1">
    <source>
        <dbReference type="ARBA" id="ARBA00004123"/>
    </source>
</evidence>
<evidence type="ECO:0000256" key="6">
    <source>
        <dbReference type="ARBA" id="ARBA00023117"/>
    </source>
</evidence>
<dbReference type="SMART" id="SM00228">
    <property type="entry name" value="PDZ"/>
    <property type="match status" value="3"/>
</dbReference>
<feature type="domain" description="Bromo" evidence="12">
    <location>
        <begin position="957"/>
        <end position="1031"/>
    </location>
</feature>
<keyword evidence="6 9" id="KW-0103">Bromodomain</keyword>
<evidence type="ECO:0000256" key="4">
    <source>
        <dbReference type="ARBA" id="ARBA00022771"/>
    </source>
</evidence>
<keyword evidence="7" id="KW-0238">DNA-binding</keyword>
<evidence type="ECO:0000259" key="14">
    <source>
        <dbReference type="PROSITE" id="PS50106"/>
    </source>
</evidence>
<keyword evidence="5" id="KW-0862">Zinc</keyword>
<evidence type="ECO:0000259" key="12">
    <source>
        <dbReference type="PROSITE" id="PS50014"/>
    </source>
</evidence>
<reference evidence="15" key="1">
    <citation type="submission" date="2024-01" db="EMBL/GenBank/DDBJ databases">
        <authorList>
            <person name="Webb A."/>
        </authorList>
    </citation>
    <scope>NUCLEOTIDE SEQUENCE</scope>
    <source>
        <strain evidence="15">Pm1</strain>
    </source>
</reference>
<feature type="compositionally biased region" description="Polar residues" evidence="11">
    <location>
        <begin position="3243"/>
        <end position="3258"/>
    </location>
</feature>
<feature type="compositionally biased region" description="Basic and acidic residues" evidence="11">
    <location>
        <begin position="385"/>
        <end position="394"/>
    </location>
</feature>
<dbReference type="SMART" id="SM00249">
    <property type="entry name" value="PHD"/>
    <property type="match status" value="2"/>
</dbReference>
<feature type="region of interest" description="Disordered" evidence="11">
    <location>
        <begin position="2550"/>
        <end position="2579"/>
    </location>
</feature>
<evidence type="ECO:0000313" key="15">
    <source>
        <dbReference type="EMBL" id="CAK7924417.1"/>
    </source>
</evidence>
<evidence type="ECO:0000259" key="13">
    <source>
        <dbReference type="PROSITE" id="PS50016"/>
    </source>
</evidence>
<dbReference type="InterPro" id="IPR036427">
    <property type="entry name" value="Bromodomain-like_sf"/>
</dbReference>
<feature type="region of interest" description="Disordered" evidence="11">
    <location>
        <begin position="1"/>
        <end position="66"/>
    </location>
</feature>
<feature type="region of interest" description="Disordered" evidence="11">
    <location>
        <begin position="3136"/>
        <end position="3159"/>
    </location>
</feature>
<dbReference type="PROSITE" id="PS01359">
    <property type="entry name" value="ZF_PHD_1"/>
    <property type="match status" value="2"/>
</dbReference>
<dbReference type="InterPro" id="IPR019786">
    <property type="entry name" value="Zinc_finger_PHD-type_CS"/>
</dbReference>
<evidence type="ECO:0000256" key="5">
    <source>
        <dbReference type="ARBA" id="ARBA00022833"/>
    </source>
</evidence>
<dbReference type="PROSITE" id="PS50106">
    <property type="entry name" value="PDZ"/>
    <property type="match status" value="1"/>
</dbReference>
<feature type="compositionally biased region" description="Low complexity" evidence="11">
    <location>
        <begin position="2892"/>
        <end position="2905"/>
    </location>
</feature>
<dbReference type="InterPro" id="IPR001478">
    <property type="entry name" value="PDZ"/>
</dbReference>
<comment type="caution">
    <text evidence="15">The sequence shown here is derived from an EMBL/GenBank/DDBJ whole genome shotgun (WGS) entry which is preliminary data.</text>
</comment>
<keyword evidence="3" id="KW-0479">Metal-binding</keyword>
<feature type="region of interest" description="Disordered" evidence="11">
    <location>
        <begin position="3243"/>
        <end position="3283"/>
    </location>
</feature>
<feature type="domain" description="PHD-type" evidence="13">
    <location>
        <begin position="1062"/>
        <end position="1112"/>
    </location>
</feature>
<dbReference type="Pfam" id="PF00628">
    <property type="entry name" value="PHD"/>
    <property type="match status" value="2"/>
</dbReference>
<name>A0AAV1TSL0_9STRA</name>
<feature type="region of interest" description="Disordered" evidence="11">
    <location>
        <begin position="385"/>
        <end position="412"/>
    </location>
</feature>
<evidence type="ECO:0000313" key="16">
    <source>
        <dbReference type="Proteomes" id="UP001162060"/>
    </source>
</evidence>
<dbReference type="PROSITE" id="PS50014">
    <property type="entry name" value="BROMODOMAIN_2"/>
    <property type="match status" value="2"/>
</dbReference>
<feature type="domain" description="PHD-type" evidence="13">
    <location>
        <begin position="3447"/>
        <end position="3497"/>
    </location>
</feature>
<sequence length="3501" mass="387423">MDPPPFKAQQGPYRRAQQQQQLSPPVTELSPTQSQSVRSCDSGYEDEETKKEQEDEQEKETDEDMNAASTVLAMGYASTRDTFDASASPLKSRRDSMTDVDASLESLRLVAQERALDTTALRHWRALDDGRIVDADECTYSNLRDALRAYAYSVEGAILREDVYYLAILRRKVAALELPLVDGPIRVTALGTVIPAKHFYTSKKLFPIGYETLVNVQITRPVTVAFRLRCKIVHGSKKNSPIFMVELENSAVDIVFRSYVASKAWKKALVHFEGLPVNDLMAVVGESMLAVEHDDSGTAMDVLTPTSSEDGFGLLRRNITRVLEGLHKVLLCKEYQFWEHRHPITPDVHARIRSRLKSQLKDMLKVHSSFYKDKISRQLSQQALLEEHSHDPGKLQRQKKKKEEARREADKRSVREAARKLLEIEIKAQEDVKEAQRRAKEARKSAILECKMEAARQKEARKEASRLAREEEKRMKEEEKESKRALREEEKRKRLEEKENVMKRRTEELRQRRQMREEQKAILENGVVTSPLSLRRFGDSGVRKVASDPLSVRQQQLVLLKFVEEERERRRQICLWEKRSEVESEVWARVKARYTSDLVRHSSSTYPYLCTPNVSDNQGVKFPTQAISRAVELDPIPADSHTDLLFVWDFISTFSDCLKLTALPSLRVFVDMMMLSDGSSPVGDGELDDDSIGTLFASLHAELLKVLIREYFPLLQMGITIDEFYRTRPLNAFSWPELAREVCQFAIEFKQPSADEQLLKSIKGSKSYRDDSVTHPLRQKLARRGTHLSEGMPYQEEKERTKAEAQGLHERGLITLPLEASNASNKSSDYYGVTLVDGVSSRLNVSEKDGHLVVTGTLATKFTASDIADSSQGTANEQKNDDAERIHVGSYVMFINGHDVRQASLENFNGLLSKLETPHGLLLSSIVPVVKNPVKHVATTHGATKMRCCAFVLKLLRAKGIAGPFNQPVDAELYPDYYSSGYITEPMDLGTILEKIEDEDYENDDVESFVDDVQLVWKNCFAYNSRKAEISNLARKLSTIFERLMKDWVYTTLDRPLIAADEDNCRNCRTVHAKERLLVCDRCDAPYHTFCLNPSLPVIPRGEWFCSPCLADSSFSSGQFQKMVQEVTNSGDGADSKRNGASLTELEKRLLSAIRLLSLENYSQLTVADRLEVLRTLCELMEESSAVQSVYHSLEEKANDVRKKVGEPLADLEREWDFFAPPRPPHGIEQTNKFIIDGVEHELTDELLTYLEEKANAELELKPVLVLPTSARMKLFDKSKRVKEEPVAFTIDADDDDDMSDDSDAEEEMFLEEFSDRLLQASTTLSETNTLKGIPSVLSPRPLCAFCGLEDGILNGPLVPCKQSPLTARTTLLEEYELPKLLAELLTVRTLAMSDRANLHLEDTADGVQYFEGSSTVPSLSLDFEYSDSQEIEPEGVKRIVYAINDRVVYGVSSDTIRDHLGTATEPVLLYLTSLPGEAVRSSVSIVKCHGLPLELTLVAHESYIFVQSHCSSVDVSAGFGELCGHVFPGDVLLMVNDVPVRHMNVADVEALLDVECSRDTTCVVFARPPSAKMGKAEEEWQRTVYDVSSQRSKLTALRSELLAPQMSGQTSYDVVFQNGPLGLALALEIRGVVVKSLNDHPDGTLGQASQSGRILRGDFVERVNDESYGQLSDLSQFTSWLLSLPRPLKMTFSRQPPGEGTRAVTLEDATKRLTEIVGNPSLLCKQLKLPTSTNVKTYRVDSLPLPFEAANFLDSLGVIAVKGLVYCEQYANWNEMDKDAAVLTVGFGDRIVGLNGKPVAGLSWTTFKALCVDLSSVCPVYIHFTDVVRAVTLLQAHKSCVESANVAWSECSSLLPQIEKTRAVESLIKRFVIPRTFTFGKCRFGYSYYRFKSDRRRLFVLSPERKWAVCATRTQLVQLLSYLDEDSKDSTIANQIRWCYHWNLHSDRLQQGSSCCEYFSEGFFRDGPFSIEKEVLLVVDDDTEKYESFVGYCGRKHFLGSFRTQLDAESTIQRAETSIRSTGIHILVANDTSTLRNANFPSSLTAPTPKAELVVKRVFVRKYEYGSVVGAVGGMKPVPISRGVYQAIQRGLRSDKAMLNNSLDIAGSASHQTGMPRIQGELQSFAYAAAQVRYQEILKRKHAQIEESRAHQVDDQSKRSRCAAPNGSTEMQQYALGAVNNALSFKRSLQSLVDQGRSMLAAWNQFAASATMQTTNGLAYACLSSFEEVKKVMSRIIVDPRATHPDRKTFVCLHHAYVMGLVCATATQALTTSKKTHSDSALVKQVADAFATAILSCVDPSNMLRTRALGGFATAAKKCELSERAGDLSVELHNVANFVLMFLRLTKYLSGASYDDLSNCRPLFTSATPGVESMPPSFVQQINVLESIRQTFYRKMKMVSSTTGPGQNLMKVSSVSGSIAKTIPAKKTQILNQASNNSMLVNVEFGSGPLGVVINYSSRGAIVVTEFSSDSNKMMGQAQASGKVQAGDEVYAVNGNKLDVIGMEGFKAAVATSKRPLQVTFRRMLPATLGRMVHKHNSSSSFGYCSTNVTGQGTSAPPHQVSSNEHLQQSNARNQQVPARSINSNEFYASTQPRCGSMASGVGSVDSSENYQTTTTGQFPGMSDSINSYSFASDSSSQSMGDPSSQYNNMPVADATSGLVGNIPVQSFPAASMGVSSYETLPDIYSVGTTNTSSVQDVEVRWQSASNPTVPQLYPPESAPNAMGMDDDGNIHLPIDSMSLPPNASSTMGYPPAARLPSGPSNSYQSNNSTGEFVSFVAGNDSQLLPNGSDESQVNYYDTNEMIYRGGSNFEMDTSANRLSGTTIRATDDRTVADVDTEPGSPSLSQMTTPAQSDVEGERSDTDRQHDREAQLAGLQAASSALRNAPVEVDSSSGPASTSGTPAAEVSRATEGVMTMAPAVPLLQSERAVHQEEPPPLVTTGSSPVQTGVKEFSVTEGGGASRRSSRVSRKLTNIADMYDPEFVKANNRGGPASGGDAGIEEATDGEIGELATELLEDFCATIRPLTKDLPRSLLLLRAQLLTMESAIPRDAFRLGRWGRPVRAAWAEMVYACDKSATLMEAVVFLEANIDPEWLDSCWKTSPLPSAKNAITTATIASAAMRLYSLDDAISYGRVKRGGKRKHRNPTSANSNRPGESQKTVILSQKAKATGPVLDLSKLPFISSLTPGVVHLANNMIHNILEAQQEKSLTTYAYRKARNEVAAITSLEIDQVEQWITASSAGHTQTTPALGQSQSGIARQSLPKRKHPGVQPTKASGQGSVPYRKRRAQGLANVATPVAVPLETHCVELRCFQMKTLRHCFPVGSAQDETLRSRLEHIISVVLRNELALAFSAPVSLNEVPGYADLIKHPMDLGTIRTRLSRGFYDQRFEMLVQDVNLVWENCFMFNRLDADISRCANRLRSIFDRLFEQWVTNVPPNTPVAHLASEELCRQCGQMSAQESMLLCDSCDAAYHAFCLDPPLSVVPPGDWYCPRCPAKKFAT</sequence>
<dbReference type="SMART" id="SM00297">
    <property type="entry name" value="BROMO"/>
    <property type="match status" value="2"/>
</dbReference>
<evidence type="ECO:0000256" key="8">
    <source>
        <dbReference type="ARBA" id="ARBA00023242"/>
    </source>
</evidence>
<dbReference type="GO" id="GO:0000228">
    <property type="term" value="C:nuclear chromosome"/>
    <property type="evidence" value="ECO:0007669"/>
    <property type="project" value="TreeGrafter"/>
</dbReference>
<evidence type="ECO:0000256" key="2">
    <source>
        <dbReference type="ARBA" id="ARBA00022679"/>
    </source>
</evidence>
<dbReference type="Gene3D" id="3.30.160.360">
    <property type="match status" value="1"/>
</dbReference>
<feature type="region of interest" description="Disordered" evidence="11">
    <location>
        <begin position="459"/>
        <end position="492"/>
    </location>
</feature>
<keyword evidence="8" id="KW-0539">Nucleus</keyword>
<accession>A0AAV1TSL0</accession>
<feature type="compositionally biased region" description="Basic and acidic residues" evidence="11">
    <location>
        <begin position="401"/>
        <end position="412"/>
    </location>
</feature>
<dbReference type="CDD" id="cd06503">
    <property type="entry name" value="ATP-synt_Fo_b"/>
    <property type="match status" value="1"/>
</dbReference>
<feature type="compositionally biased region" description="Basic and acidic residues" evidence="11">
    <location>
        <begin position="2857"/>
        <end position="2870"/>
    </location>
</feature>
<dbReference type="SUPFAM" id="SSF57903">
    <property type="entry name" value="FYVE/PHD zinc finger"/>
    <property type="match status" value="2"/>
</dbReference>
<evidence type="ECO:0000256" key="9">
    <source>
        <dbReference type="PROSITE-ProRule" id="PRU00035"/>
    </source>
</evidence>
<feature type="region of interest" description="Disordered" evidence="11">
    <location>
        <begin position="2745"/>
        <end position="2768"/>
    </location>
</feature>
<dbReference type="InterPro" id="IPR003889">
    <property type="entry name" value="FYrich_C"/>
</dbReference>
<feature type="compositionally biased region" description="Basic residues" evidence="11">
    <location>
        <begin position="3136"/>
        <end position="3145"/>
    </location>
</feature>